<proteinExistence type="predicted"/>
<sequence length="95" mass="10722">MLEVFGPRPRGRHRAERAATVPPLLAPPASPAWPPLPRSPYGLEPPLKGEEVALVRLYLVAFEERQRKRERRLVLVRADFGIDLDQHVIGARRAA</sequence>
<feature type="region of interest" description="Disordered" evidence="1">
    <location>
        <begin position="1"/>
        <end position="29"/>
    </location>
</feature>
<gene>
    <name evidence="2" type="ORF">ADL12_18930</name>
</gene>
<reference evidence="3" key="1">
    <citation type="submission" date="2015-10" db="EMBL/GenBank/DDBJ databases">
        <authorList>
            <person name="Ju K.-S."/>
            <person name="Doroghazi J.R."/>
            <person name="Metcalf W.W."/>
        </authorList>
    </citation>
    <scope>NUCLEOTIDE SEQUENCE [LARGE SCALE GENOMIC DNA]</scope>
    <source>
        <strain evidence="3">NRRL 3151</strain>
    </source>
</reference>
<dbReference type="EMBL" id="LLZG01000133">
    <property type="protein sequence ID" value="KUL36799.1"/>
    <property type="molecule type" value="Genomic_DNA"/>
</dbReference>
<protein>
    <submittedName>
        <fullName evidence="2">Uncharacterized protein</fullName>
    </submittedName>
</protein>
<comment type="caution">
    <text evidence="2">The sequence shown here is derived from an EMBL/GenBank/DDBJ whole genome shotgun (WGS) entry which is preliminary data.</text>
</comment>
<evidence type="ECO:0000313" key="3">
    <source>
        <dbReference type="Proteomes" id="UP000053923"/>
    </source>
</evidence>
<keyword evidence="3" id="KW-1185">Reference proteome</keyword>
<organism evidence="2 3">
    <name type="scientific">Streptomyces regalis</name>
    <dbReference type="NCBI Taxonomy" id="68262"/>
    <lineage>
        <taxon>Bacteria</taxon>
        <taxon>Bacillati</taxon>
        <taxon>Actinomycetota</taxon>
        <taxon>Actinomycetes</taxon>
        <taxon>Kitasatosporales</taxon>
        <taxon>Streptomycetaceae</taxon>
        <taxon>Streptomyces</taxon>
    </lineage>
</organism>
<evidence type="ECO:0000313" key="2">
    <source>
        <dbReference type="EMBL" id="KUL36799.1"/>
    </source>
</evidence>
<accession>A0A0X3UW82</accession>
<dbReference type="AlphaFoldDB" id="A0A0X3UW82"/>
<evidence type="ECO:0000256" key="1">
    <source>
        <dbReference type="SAM" id="MobiDB-lite"/>
    </source>
</evidence>
<dbReference type="Proteomes" id="UP000053923">
    <property type="component" value="Unassembled WGS sequence"/>
</dbReference>
<name>A0A0X3UW82_9ACTN</name>